<comment type="caution">
    <text evidence="1">The sequence shown here is derived from an EMBL/GenBank/DDBJ whole genome shotgun (WGS) entry which is preliminary data.</text>
</comment>
<evidence type="ECO:0000313" key="2">
    <source>
        <dbReference type="Proteomes" id="UP000054995"/>
    </source>
</evidence>
<gene>
    <name evidence="1" type="ORF">T4D_13264</name>
</gene>
<proteinExistence type="predicted"/>
<keyword evidence="2" id="KW-1185">Reference proteome</keyword>
<reference evidence="1 2" key="1">
    <citation type="submission" date="2015-01" db="EMBL/GenBank/DDBJ databases">
        <title>Evolution of Trichinella species and genotypes.</title>
        <authorList>
            <person name="Korhonen P.K."/>
            <person name="Edoardo P."/>
            <person name="Giuseppe L.R."/>
            <person name="Gasser R.B."/>
        </authorList>
    </citation>
    <scope>NUCLEOTIDE SEQUENCE [LARGE SCALE GENOMIC DNA]</scope>
    <source>
        <strain evidence="1">ISS470</strain>
    </source>
</reference>
<name>A0A0V1F968_TRIPS</name>
<accession>A0A0V1F968</accession>
<evidence type="ECO:0000313" key="1">
    <source>
        <dbReference type="EMBL" id="KRY81843.1"/>
    </source>
</evidence>
<dbReference type="Proteomes" id="UP000054995">
    <property type="component" value="Unassembled WGS sequence"/>
</dbReference>
<dbReference type="EMBL" id="JYDT01000202">
    <property type="protein sequence ID" value="KRY81843.1"/>
    <property type="molecule type" value="Genomic_DNA"/>
</dbReference>
<protein>
    <submittedName>
        <fullName evidence="1">Uncharacterized protein</fullName>
    </submittedName>
</protein>
<dbReference type="AlphaFoldDB" id="A0A0V1F968"/>
<organism evidence="1 2">
    <name type="scientific">Trichinella pseudospiralis</name>
    <name type="common">Parasitic roundworm</name>
    <dbReference type="NCBI Taxonomy" id="6337"/>
    <lineage>
        <taxon>Eukaryota</taxon>
        <taxon>Metazoa</taxon>
        <taxon>Ecdysozoa</taxon>
        <taxon>Nematoda</taxon>
        <taxon>Enoplea</taxon>
        <taxon>Dorylaimia</taxon>
        <taxon>Trichinellida</taxon>
        <taxon>Trichinellidae</taxon>
        <taxon>Trichinella</taxon>
    </lineage>
</organism>
<sequence length="105" mass="12290">MKLKNRRAKCSRQITITDFVTKFFDKWKYFTFFTRSAQDSSQMYKVDQKLLNKEYTAFSISIKQGIEKLPSLFLGIHSLVSIAMDTNSLLRTKTLRRSENVGIHC</sequence>